<reference evidence="1 2" key="1">
    <citation type="submission" date="2014-03" db="EMBL/GenBank/DDBJ databases">
        <title>The draft genome sequence of Thioclava dalianensis DLFJ1-1.</title>
        <authorList>
            <person name="Lai Q."/>
            <person name="Shao Z."/>
        </authorList>
    </citation>
    <scope>NUCLEOTIDE SEQUENCE [LARGE SCALE GENOMIC DNA]</scope>
    <source>
        <strain evidence="1 2">DLFJ1-1</strain>
    </source>
</reference>
<accession>A0A074THZ3</accession>
<organism evidence="1 2">
    <name type="scientific">Thioclava dalianensis</name>
    <dbReference type="NCBI Taxonomy" id="1185766"/>
    <lineage>
        <taxon>Bacteria</taxon>
        <taxon>Pseudomonadati</taxon>
        <taxon>Pseudomonadota</taxon>
        <taxon>Alphaproteobacteria</taxon>
        <taxon>Rhodobacterales</taxon>
        <taxon>Paracoccaceae</taxon>
        <taxon>Thioclava</taxon>
    </lineage>
</organism>
<dbReference type="EMBL" id="JHEH01000011">
    <property type="protein sequence ID" value="KEP69760.1"/>
    <property type="molecule type" value="Genomic_DNA"/>
</dbReference>
<gene>
    <name evidence="1" type="ORF">DL1_02485</name>
</gene>
<dbReference type="AlphaFoldDB" id="A0A074THZ3"/>
<evidence type="ECO:0000313" key="1">
    <source>
        <dbReference type="EMBL" id="KEP69760.1"/>
    </source>
</evidence>
<dbReference type="STRING" id="1185766.SAMN05216224_101992"/>
<comment type="caution">
    <text evidence="1">The sequence shown here is derived from an EMBL/GenBank/DDBJ whole genome shotgun (WGS) entry which is preliminary data.</text>
</comment>
<proteinExistence type="predicted"/>
<sequence length="114" mass="12471">MNKRRQLSRLTDLAQIHRMVALSGFAALARERQAIEAQREALAAEQRSARKSAAASPETAIAAARFDTFVHNRTEQITDELKAGAPRFEGARDAAARAVGRHAALVKLAKRQNP</sequence>
<evidence type="ECO:0000313" key="2">
    <source>
        <dbReference type="Proteomes" id="UP000027725"/>
    </source>
</evidence>
<dbReference type="Proteomes" id="UP000027725">
    <property type="component" value="Unassembled WGS sequence"/>
</dbReference>
<name>A0A074THZ3_9RHOB</name>
<dbReference type="RefSeq" id="WP_038065873.1">
    <property type="nucleotide sequence ID" value="NZ_FOVB01000001.1"/>
</dbReference>
<evidence type="ECO:0008006" key="3">
    <source>
        <dbReference type="Google" id="ProtNLM"/>
    </source>
</evidence>
<keyword evidence="2" id="KW-1185">Reference proteome</keyword>
<protein>
    <recommendedName>
        <fullName evidence="3">Flagellar export protein FliJ</fullName>
    </recommendedName>
</protein>